<protein>
    <recommendedName>
        <fullName evidence="1">ATPase AAA-type core domain-containing protein</fullName>
    </recommendedName>
</protein>
<dbReference type="InterPro" id="IPR027417">
    <property type="entry name" value="P-loop_NTPase"/>
</dbReference>
<dbReference type="PANTHER" id="PTHR23074:SF83">
    <property type="entry name" value="VACUOLAR PROTEIN SORTING-ASSOCIATED PROTEIN 4A"/>
    <property type="match status" value="1"/>
</dbReference>
<proteinExistence type="predicted"/>
<dbReference type="Gene3D" id="3.40.50.300">
    <property type="entry name" value="P-loop containing nucleotide triphosphate hydrolases"/>
    <property type="match status" value="1"/>
</dbReference>
<dbReference type="Pfam" id="PF00004">
    <property type="entry name" value="AAA"/>
    <property type="match status" value="1"/>
</dbReference>
<reference evidence="3" key="1">
    <citation type="submission" date="2021-02" db="EMBL/GenBank/DDBJ databases">
        <authorList>
            <person name="Nowell W R."/>
        </authorList>
    </citation>
    <scope>NUCLEOTIDE SEQUENCE</scope>
</reference>
<dbReference type="GO" id="GO:0005524">
    <property type="term" value="F:ATP binding"/>
    <property type="evidence" value="ECO:0007669"/>
    <property type="project" value="InterPro"/>
</dbReference>
<dbReference type="AlphaFoldDB" id="A0A8S2QFV0"/>
<dbReference type="InterPro" id="IPR050304">
    <property type="entry name" value="MT-severing_AAA_ATPase"/>
</dbReference>
<evidence type="ECO:0000313" key="3">
    <source>
        <dbReference type="EMBL" id="CAF4097431.1"/>
    </source>
</evidence>
<accession>A0A8S2QFV0</accession>
<evidence type="ECO:0000259" key="1">
    <source>
        <dbReference type="Pfam" id="PF00004"/>
    </source>
</evidence>
<dbReference type="InterPro" id="IPR003959">
    <property type="entry name" value="ATPase_AAA_core"/>
</dbReference>
<dbReference type="PANTHER" id="PTHR23074">
    <property type="entry name" value="AAA DOMAIN-CONTAINING"/>
    <property type="match status" value="1"/>
</dbReference>
<evidence type="ECO:0000313" key="2">
    <source>
        <dbReference type="EMBL" id="CAF1292641.1"/>
    </source>
</evidence>
<comment type="caution">
    <text evidence="3">The sequence shown here is derived from an EMBL/GenBank/DDBJ whole genome shotgun (WGS) entry which is preliminary data.</text>
</comment>
<dbReference type="EMBL" id="CAJNOK010019038">
    <property type="protein sequence ID" value="CAF1292641.1"/>
    <property type="molecule type" value="Genomic_DNA"/>
</dbReference>
<feature type="domain" description="ATPase AAA-type core" evidence="1">
    <location>
        <begin position="7"/>
        <end position="106"/>
    </location>
</feature>
<name>A0A8S2QFV0_9BILA</name>
<dbReference type="Proteomes" id="UP000682733">
    <property type="component" value="Unassembled WGS sequence"/>
</dbReference>
<gene>
    <name evidence="2" type="ORF">OVA965_LOCUS28167</name>
    <name evidence="3" type="ORF">TMI583_LOCUS28915</name>
</gene>
<organism evidence="3 4">
    <name type="scientific">Didymodactylos carnosus</name>
    <dbReference type="NCBI Taxonomy" id="1234261"/>
    <lineage>
        <taxon>Eukaryota</taxon>
        <taxon>Metazoa</taxon>
        <taxon>Spiralia</taxon>
        <taxon>Gnathifera</taxon>
        <taxon>Rotifera</taxon>
        <taxon>Eurotatoria</taxon>
        <taxon>Bdelloidea</taxon>
        <taxon>Philodinida</taxon>
        <taxon>Philodinidae</taxon>
        <taxon>Didymodactylos</taxon>
    </lineage>
</organism>
<dbReference type="SUPFAM" id="SSF52540">
    <property type="entry name" value="P-loop containing nucleoside triphosphate hydrolases"/>
    <property type="match status" value="1"/>
</dbReference>
<sequence>MTTIPLASGELNRSYVGETEKLLIDIMSRASTIPYLICAVTVDEIDGLVPKRDNNTSQGKVDGISVILSHIEGVKNIPNLIILGATNRRNMMNEAILRRIQSKCFVGKPSPEIRKKMLRPLVMKDKRTFTNDRLDFLAIITTNFSGAAVVALKSSLIVVLDSTLQLTDDQILRLADSAAREFNCWFGIGTLPEAARIQPSFLASQANKEFSLKLPNLTPSGHILIDLEDSSCLIELKKEPAIKLKLQDDEKSVPSLLSRLVNGCFSRNIDSIQIIDLNFLTKQNVFEENQVFEVLTTTFLVINALKTCEETNEVYNEFDLPMLYNVFQPNDPDQTSRDSLE</sequence>
<evidence type="ECO:0000313" key="4">
    <source>
        <dbReference type="Proteomes" id="UP000682733"/>
    </source>
</evidence>
<dbReference type="Proteomes" id="UP000677228">
    <property type="component" value="Unassembled WGS sequence"/>
</dbReference>
<dbReference type="GO" id="GO:0016887">
    <property type="term" value="F:ATP hydrolysis activity"/>
    <property type="evidence" value="ECO:0007669"/>
    <property type="project" value="InterPro"/>
</dbReference>
<dbReference type="EMBL" id="CAJOBA010040607">
    <property type="protein sequence ID" value="CAF4097431.1"/>
    <property type="molecule type" value="Genomic_DNA"/>
</dbReference>
<dbReference type="Gene3D" id="1.10.8.60">
    <property type="match status" value="1"/>
</dbReference>